<dbReference type="PANTHER" id="PTHR21180">
    <property type="entry name" value="ENDONUCLEASE/EXONUCLEASE/PHOSPHATASE FAMILY DOMAIN-CONTAINING PROTEIN 1"/>
    <property type="match status" value="1"/>
</dbReference>
<gene>
    <name evidence="4" type="ORF">GCM10022381_05450</name>
</gene>
<evidence type="ECO:0000313" key="5">
    <source>
        <dbReference type="Proteomes" id="UP001501803"/>
    </source>
</evidence>
<feature type="transmembrane region" description="Helical" evidence="2">
    <location>
        <begin position="26"/>
        <end position="48"/>
    </location>
</feature>
<dbReference type="PANTHER" id="PTHR21180:SF32">
    <property type="entry name" value="ENDONUCLEASE_EXONUCLEASE_PHOSPHATASE FAMILY DOMAIN-CONTAINING PROTEIN 1"/>
    <property type="match status" value="1"/>
</dbReference>
<keyword evidence="5" id="KW-1185">Reference proteome</keyword>
<evidence type="ECO:0000256" key="1">
    <source>
        <dbReference type="SAM" id="MobiDB-lite"/>
    </source>
</evidence>
<dbReference type="InterPro" id="IPR010994">
    <property type="entry name" value="RuvA_2-like"/>
</dbReference>
<name>A0ABP7K3M0_9MICO</name>
<dbReference type="EMBL" id="BAABCN010000002">
    <property type="protein sequence ID" value="GAA3864494.1"/>
    <property type="molecule type" value="Genomic_DNA"/>
</dbReference>
<dbReference type="SUPFAM" id="SSF47781">
    <property type="entry name" value="RuvA domain 2-like"/>
    <property type="match status" value="1"/>
</dbReference>
<dbReference type="InterPro" id="IPR003583">
    <property type="entry name" value="Hlx-hairpin-Hlx_DNA-bd_motif"/>
</dbReference>
<evidence type="ECO:0000259" key="3">
    <source>
        <dbReference type="SMART" id="SM00278"/>
    </source>
</evidence>
<feature type="domain" description="Helix-hairpin-helix DNA-binding motif class 1" evidence="3">
    <location>
        <begin position="197"/>
        <end position="216"/>
    </location>
</feature>
<dbReference type="SMART" id="SM00278">
    <property type="entry name" value="HhH1"/>
    <property type="match status" value="2"/>
</dbReference>
<dbReference type="Gene3D" id="1.10.150.280">
    <property type="entry name" value="AF1531-like domain"/>
    <property type="match status" value="1"/>
</dbReference>
<keyword evidence="2" id="KW-1133">Transmembrane helix</keyword>
<dbReference type="Proteomes" id="UP001501803">
    <property type="component" value="Unassembled WGS sequence"/>
</dbReference>
<keyword evidence="2" id="KW-0812">Transmembrane</keyword>
<dbReference type="Gene3D" id="3.10.560.10">
    <property type="entry name" value="Outer membrane lipoprotein wza domain like"/>
    <property type="match status" value="1"/>
</dbReference>
<proteinExistence type="predicted"/>
<dbReference type="Pfam" id="PF10531">
    <property type="entry name" value="SLBB"/>
    <property type="match status" value="1"/>
</dbReference>
<organism evidence="4 5">
    <name type="scientific">Leifsonia kafniensis</name>
    <dbReference type="NCBI Taxonomy" id="475957"/>
    <lineage>
        <taxon>Bacteria</taxon>
        <taxon>Bacillati</taxon>
        <taxon>Actinomycetota</taxon>
        <taxon>Actinomycetes</taxon>
        <taxon>Micrococcales</taxon>
        <taxon>Microbacteriaceae</taxon>
        <taxon>Leifsonia</taxon>
    </lineage>
</organism>
<dbReference type="Pfam" id="PF12836">
    <property type="entry name" value="HHH_3"/>
    <property type="match status" value="1"/>
</dbReference>
<comment type="caution">
    <text evidence="4">The sequence shown here is derived from an EMBL/GenBank/DDBJ whole genome shotgun (WGS) entry which is preliminary data.</text>
</comment>
<evidence type="ECO:0000313" key="4">
    <source>
        <dbReference type="EMBL" id="GAA3864494.1"/>
    </source>
</evidence>
<feature type="domain" description="Helix-hairpin-helix DNA-binding motif class 1" evidence="3">
    <location>
        <begin position="227"/>
        <end position="246"/>
    </location>
</feature>
<reference evidence="5" key="1">
    <citation type="journal article" date="2019" name="Int. J. Syst. Evol. Microbiol.">
        <title>The Global Catalogue of Microorganisms (GCM) 10K type strain sequencing project: providing services to taxonomists for standard genome sequencing and annotation.</title>
        <authorList>
            <consortium name="The Broad Institute Genomics Platform"/>
            <consortium name="The Broad Institute Genome Sequencing Center for Infectious Disease"/>
            <person name="Wu L."/>
            <person name="Ma J."/>
        </authorList>
    </citation>
    <scope>NUCLEOTIDE SEQUENCE [LARGE SCALE GENOMIC DNA]</scope>
    <source>
        <strain evidence="5">JCM 17021</strain>
    </source>
</reference>
<evidence type="ECO:0000256" key="2">
    <source>
        <dbReference type="SAM" id="Phobius"/>
    </source>
</evidence>
<sequence>MEPDSAADPLAQLHPAARSASPRVRIGIGAAIVLLILALIVAVVVSAFRQESGSTVVAPGSMTTSMSPNDASGGADAAASPSAAGQDSESGAGTTGEGAFLFVHVLGAVRKPGLFQLAEGARVVDAIAAAGGLSEAGDPAGVNLARAVSDGEQLYVPARGEAQPQAPPASGGGGAVGGSASGGVVAALVNLNTATIADLDSLPRIGPAMAQRIIDFRTANGRFSSIDELRNVTGIGEKTFDGLKDLVTV</sequence>
<dbReference type="InterPro" id="IPR019554">
    <property type="entry name" value="Soluble_ligand-bd"/>
</dbReference>
<feature type="compositionally biased region" description="Low complexity" evidence="1">
    <location>
        <begin position="70"/>
        <end position="88"/>
    </location>
</feature>
<protein>
    <recommendedName>
        <fullName evidence="3">Helix-hairpin-helix DNA-binding motif class 1 domain-containing protein</fullName>
    </recommendedName>
</protein>
<dbReference type="RefSeq" id="WP_345062023.1">
    <property type="nucleotide sequence ID" value="NZ_BAABCN010000002.1"/>
</dbReference>
<accession>A0ABP7K3M0</accession>
<feature type="compositionally biased region" description="Polar residues" evidence="1">
    <location>
        <begin position="56"/>
        <end position="69"/>
    </location>
</feature>
<feature type="region of interest" description="Disordered" evidence="1">
    <location>
        <begin position="56"/>
        <end position="92"/>
    </location>
</feature>
<keyword evidence="2" id="KW-0472">Membrane</keyword>
<dbReference type="InterPro" id="IPR051675">
    <property type="entry name" value="Endo/Exo/Phosphatase_dom_1"/>
</dbReference>